<feature type="domain" description="F-box" evidence="2">
    <location>
        <begin position="384"/>
        <end position="430"/>
    </location>
</feature>
<dbReference type="Proteomes" id="UP001521785">
    <property type="component" value="Unassembled WGS sequence"/>
</dbReference>
<gene>
    <name evidence="3" type="ORF">SLS60_011130</name>
</gene>
<feature type="region of interest" description="Disordered" evidence="1">
    <location>
        <begin position="35"/>
        <end position="205"/>
    </location>
</feature>
<evidence type="ECO:0000259" key="2">
    <source>
        <dbReference type="PROSITE" id="PS50181"/>
    </source>
</evidence>
<accession>A0ABR3QKN3</accession>
<feature type="compositionally biased region" description="Acidic residues" evidence="1">
    <location>
        <begin position="145"/>
        <end position="170"/>
    </location>
</feature>
<evidence type="ECO:0000313" key="3">
    <source>
        <dbReference type="EMBL" id="KAL1592714.1"/>
    </source>
</evidence>
<feature type="compositionally biased region" description="Basic and acidic residues" evidence="1">
    <location>
        <begin position="107"/>
        <end position="136"/>
    </location>
</feature>
<evidence type="ECO:0000256" key="1">
    <source>
        <dbReference type="SAM" id="MobiDB-lite"/>
    </source>
</evidence>
<dbReference type="InterPro" id="IPR001810">
    <property type="entry name" value="F-box_dom"/>
</dbReference>
<protein>
    <recommendedName>
        <fullName evidence="2">F-box domain-containing protein</fullName>
    </recommendedName>
</protein>
<comment type="caution">
    <text evidence="3">The sequence shown here is derived from an EMBL/GenBank/DDBJ whole genome shotgun (WGS) entry which is preliminary data.</text>
</comment>
<name>A0ABR3QKN3_9PLEO</name>
<proteinExistence type="predicted"/>
<dbReference type="PROSITE" id="PS50181">
    <property type="entry name" value="FBOX"/>
    <property type="match status" value="1"/>
</dbReference>
<feature type="compositionally biased region" description="Acidic residues" evidence="1">
    <location>
        <begin position="91"/>
        <end position="106"/>
    </location>
</feature>
<organism evidence="3 4">
    <name type="scientific">Paraconiothyrium brasiliense</name>
    <dbReference type="NCBI Taxonomy" id="300254"/>
    <lineage>
        <taxon>Eukaryota</taxon>
        <taxon>Fungi</taxon>
        <taxon>Dikarya</taxon>
        <taxon>Ascomycota</taxon>
        <taxon>Pezizomycotina</taxon>
        <taxon>Dothideomycetes</taxon>
        <taxon>Pleosporomycetidae</taxon>
        <taxon>Pleosporales</taxon>
        <taxon>Massarineae</taxon>
        <taxon>Didymosphaeriaceae</taxon>
        <taxon>Paraconiothyrium</taxon>
    </lineage>
</organism>
<evidence type="ECO:0000313" key="4">
    <source>
        <dbReference type="Proteomes" id="UP001521785"/>
    </source>
</evidence>
<dbReference type="EMBL" id="JAKJXO020000020">
    <property type="protein sequence ID" value="KAL1592714.1"/>
    <property type="molecule type" value="Genomic_DNA"/>
</dbReference>
<dbReference type="InterPro" id="IPR036047">
    <property type="entry name" value="F-box-like_dom_sf"/>
</dbReference>
<reference evidence="3 4" key="1">
    <citation type="submission" date="2024-02" db="EMBL/GenBank/DDBJ databases">
        <title>De novo assembly and annotation of 12 fungi associated with fruit tree decline syndrome in Ontario, Canada.</title>
        <authorList>
            <person name="Sulman M."/>
            <person name="Ellouze W."/>
            <person name="Ilyukhin E."/>
        </authorList>
    </citation>
    <scope>NUCLEOTIDE SEQUENCE [LARGE SCALE GENOMIC DNA]</scope>
    <source>
        <strain evidence="3 4">M42-189</strain>
    </source>
</reference>
<feature type="compositionally biased region" description="Acidic residues" evidence="1">
    <location>
        <begin position="47"/>
        <end position="62"/>
    </location>
</feature>
<keyword evidence="4" id="KW-1185">Reference proteome</keyword>
<dbReference type="SUPFAM" id="SSF81383">
    <property type="entry name" value="F-box domain"/>
    <property type="match status" value="1"/>
</dbReference>
<sequence length="892" mass="99209">MGSFDCYCALCSGPLGKGWVRFGRKNEEALTKRRRRVELKKRRLEGEDVNESDDGGDEDDKMVEDVVQDANADNDEDGGKMGLDAVHGDNEGDDKMEEDVIFEDNEGDGKNLATDERVAESPGEKDVPDTSHDHDLALYLQAMVDNDDDVNGENGNEEAGSDGSETGDAESNEHGSEAESSDNDDSDESSSQTGSVDSYDEKVSYDPEKLKRKDVAWLERGHVLGFNPEAPGVTKAFISGRGSYEDYGSFNVVRPGHDPNDPQLGSYTCYTSYEPDVLPTYPFHEGCLQVLAKSLGLGKEDEIDRDVLYTVFSQNNDDYARVLALNYGQLDGPEQCWDSVQGEEYVVSDPGYKKDLSKAVQNLIPSKLFMSRAGSLDLAHKVQNDPLRVLPYDVLYEIFTHLSFKDSRSLMQSSWHVFASTRNGPFWKQMLRLHVLPWFWEVSAIAGDSSTTEHLGEKNSFLWIEAATRPRFGIEGPLMGIANRRRIWNVCQQLAPQYAEKVQPVGQAEPDDAEAQAILDRSQCFHMPIVAYPAPKEIRTVSTQFIRSWSEVSYRSSVLDTYWGPTGALVGVSITFSGTSPRIFGRAEGTLGNPLHIPSNEWIREIIVSIDDVNMFSRRQDRSQVRTAMDNKPYGVACIRSLTVTLTNNATKCVRTPGGQAKNKRPFIVLSGLHLIGLTGQIAEGLSTDKMRSTGDIASDMTPWQVCIWTRDASPKSLLKRISCFQPVDGTASNAKETWSTRHVAGFEVGYTSGHQHLLAGSGGPEPVQSLNWQEMTDPRKDLVSWIQNTELKSFDEDSMEHFYMDGPRGEIITEVHASDDMKAIKLFTNKGRDCYFGESGRQQWTEYQVEPGHRIVGLVCAFGRLAGWSWGAKMYSHWVLSGLGVLTVAED</sequence>
<feature type="compositionally biased region" description="Acidic residues" evidence="1">
    <location>
        <begin position="179"/>
        <end position="188"/>
    </location>
</feature>